<dbReference type="OrthoDB" id="2937982at2"/>
<sequence length="110" mass="12531">MTVFAAYEAHNSKELLAGLEEKADYILIKGDYFKEVKKIMDAHLSECERLSLEVGGGGPMTVLIYAIDKVLDLFSNEDKTDKTINQKLKLYKVKKITDQDILLSLRQVDY</sequence>
<reference evidence="1 2" key="1">
    <citation type="submission" date="2017-12" db="EMBL/GenBank/DDBJ databases">
        <title>Taxonomic description and draft genome of Pradoshia cofamensis Gen. nov., sp. nov., a thermotolerant bacillale isolated from anterior gut of earthworm Eisenia fetida.</title>
        <authorList>
            <person name="Saha T."/>
            <person name="Chakraborty R."/>
        </authorList>
    </citation>
    <scope>NUCLEOTIDE SEQUENCE [LARGE SCALE GENOMIC DNA]</scope>
    <source>
        <strain evidence="1 2">EAG3</strain>
    </source>
</reference>
<dbReference type="RefSeq" id="WP_104849237.1">
    <property type="nucleotide sequence ID" value="NZ_PKOZ01000004.1"/>
</dbReference>
<dbReference type="Proteomes" id="UP000239663">
    <property type="component" value="Unassembled WGS sequence"/>
</dbReference>
<keyword evidence="2" id="KW-1185">Reference proteome</keyword>
<comment type="caution">
    <text evidence="1">The sequence shown here is derived from an EMBL/GenBank/DDBJ whole genome shotgun (WGS) entry which is preliminary data.</text>
</comment>
<evidence type="ECO:0000313" key="1">
    <source>
        <dbReference type="EMBL" id="PQD95482.1"/>
    </source>
</evidence>
<dbReference type="EMBL" id="PKOZ01000004">
    <property type="protein sequence ID" value="PQD95482.1"/>
    <property type="molecule type" value="Genomic_DNA"/>
</dbReference>
<accession>A0A2S7N071</accession>
<organism evidence="1 2">
    <name type="scientific">Pradoshia eiseniae</name>
    <dbReference type="NCBI Taxonomy" id="2064768"/>
    <lineage>
        <taxon>Bacteria</taxon>
        <taxon>Bacillati</taxon>
        <taxon>Bacillota</taxon>
        <taxon>Bacilli</taxon>
        <taxon>Bacillales</taxon>
        <taxon>Bacillaceae</taxon>
        <taxon>Pradoshia</taxon>
    </lineage>
</organism>
<gene>
    <name evidence="1" type="ORF">CYL18_09360</name>
</gene>
<evidence type="ECO:0000313" key="2">
    <source>
        <dbReference type="Proteomes" id="UP000239663"/>
    </source>
</evidence>
<dbReference type="AlphaFoldDB" id="A0A2S7N071"/>
<protein>
    <submittedName>
        <fullName evidence="1">Uncharacterized protein</fullName>
    </submittedName>
</protein>
<proteinExistence type="predicted"/>
<name>A0A2S7N071_9BACI</name>